<evidence type="ECO:0000256" key="1">
    <source>
        <dbReference type="SAM" id="MobiDB-lite"/>
    </source>
</evidence>
<gene>
    <name evidence="4" type="ORF">ACFSKO_16100</name>
</gene>
<feature type="region of interest" description="Disordered" evidence="1">
    <location>
        <begin position="346"/>
        <end position="378"/>
    </location>
</feature>
<dbReference type="PANTHER" id="PTHR30441">
    <property type="entry name" value="DUF748 DOMAIN-CONTAINING PROTEIN"/>
    <property type="match status" value="1"/>
</dbReference>
<proteinExistence type="predicted"/>
<keyword evidence="2" id="KW-0812">Transmembrane</keyword>
<evidence type="ECO:0000259" key="3">
    <source>
        <dbReference type="Pfam" id="PF05170"/>
    </source>
</evidence>
<protein>
    <submittedName>
        <fullName evidence="4">AsmA family protein</fullName>
    </submittedName>
</protein>
<feature type="domain" description="AsmA" evidence="3">
    <location>
        <begin position="318"/>
        <end position="560"/>
    </location>
</feature>
<dbReference type="InterPro" id="IPR052894">
    <property type="entry name" value="AsmA-related"/>
</dbReference>
<sequence length="684" mass="71124">MKKILISIGGLIVLIIAVLLIAPLFISLEDYKPEIAAKAKEATGRDLKIDGDISLSLFPTVAVEVNGVSLANFDQGQATSMVTLDQMALELQVMPLLSSEVVIDRFVLVNPIINLEVDKNGKPNWELEGQAASSDANGSSSDSASSETSGGSSLSGLSLGDVRIQGGELHYVDLVSGAKEDIEALNLEIALKALNQPLTLKGSLAWKGETIEISADVANLQDLMNGASSQLATSVQSNPVNFGFEGTAQQGKDFALAGALDLVVPSVKGLTDWVGVPIERNNENTFEKLTVNGKLDLKGAVVAFDDVALAFDALTAQGALKIDSTGAVPDIRAALSTGVLDLTPYLPPEASSESDASEGASTTATDTTAQTSGDEGWSEDPIDFSGLKAVNADLALKTEGIQIRKITIGISELGVLLKGGKLTADLKQLAMYDGQAKGKVVLDSSTSMPTTAIQFEVAGVQAEPLLSDSADFEKLLGSLNSSANLTTSGNSQKAMVLNLNGTGDFIFKDGAVKGINIPGLIRNVSLEALQKSFDDAQSTDFAELSGTYKITKGVVDNQDLSMIAPLFRLSGKGTVPMPPKTLDYRVEPKLVGDLEGQGGNSGATGLAVPLLITGSWSDPKITPDLAGALTDQLKDPSALIEGIKSGEGGIEIPKLPLGGESSGGSGVDEVIEKPQEALKKLFGN</sequence>
<accession>A0ABW5BQS2</accession>
<dbReference type="EMBL" id="JBHUII010000011">
    <property type="protein sequence ID" value="MFD2207151.1"/>
    <property type="molecule type" value="Genomic_DNA"/>
</dbReference>
<feature type="region of interest" description="Disordered" evidence="1">
    <location>
        <begin position="126"/>
        <end position="155"/>
    </location>
</feature>
<keyword evidence="2" id="KW-1133">Transmembrane helix</keyword>
<evidence type="ECO:0000256" key="2">
    <source>
        <dbReference type="SAM" id="Phobius"/>
    </source>
</evidence>
<dbReference type="Proteomes" id="UP001597294">
    <property type="component" value="Unassembled WGS sequence"/>
</dbReference>
<reference evidence="5" key="1">
    <citation type="journal article" date="2019" name="Int. J. Syst. Evol. Microbiol.">
        <title>The Global Catalogue of Microorganisms (GCM) 10K type strain sequencing project: providing services to taxonomists for standard genome sequencing and annotation.</title>
        <authorList>
            <consortium name="The Broad Institute Genomics Platform"/>
            <consortium name="The Broad Institute Genome Sequencing Center for Infectious Disease"/>
            <person name="Wu L."/>
            <person name="Ma J."/>
        </authorList>
    </citation>
    <scope>NUCLEOTIDE SEQUENCE [LARGE SCALE GENOMIC DNA]</scope>
    <source>
        <strain evidence="5">CGMCC 4.7192</strain>
    </source>
</reference>
<evidence type="ECO:0000313" key="4">
    <source>
        <dbReference type="EMBL" id="MFD2207151.1"/>
    </source>
</evidence>
<feature type="transmembrane region" description="Helical" evidence="2">
    <location>
        <begin position="5"/>
        <end position="26"/>
    </location>
</feature>
<feature type="compositionally biased region" description="Low complexity" evidence="1">
    <location>
        <begin position="132"/>
        <end position="155"/>
    </location>
</feature>
<dbReference type="RefSeq" id="WP_380253501.1">
    <property type="nucleotide sequence ID" value="NZ_JBHUII010000011.1"/>
</dbReference>
<keyword evidence="5" id="KW-1185">Reference proteome</keyword>
<name>A0ABW5BQS2_9PROT</name>
<keyword evidence="2" id="KW-0472">Membrane</keyword>
<dbReference type="Pfam" id="PF05170">
    <property type="entry name" value="AsmA"/>
    <property type="match status" value="2"/>
</dbReference>
<organism evidence="4 5">
    <name type="scientific">Kiloniella antarctica</name>
    <dbReference type="NCBI Taxonomy" id="1550907"/>
    <lineage>
        <taxon>Bacteria</taxon>
        <taxon>Pseudomonadati</taxon>
        <taxon>Pseudomonadota</taxon>
        <taxon>Alphaproteobacteria</taxon>
        <taxon>Rhodospirillales</taxon>
        <taxon>Kiloniellaceae</taxon>
        <taxon>Kiloniella</taxon>
    </lineage>
</organism>
<dbReference type="InterPro" id="IPR007844">
    <property type="entry name" value="AsmA"/>
</dbReference>
<feature type="compositionally biased region" description="Low complexity" evidence="1">
    <location>
        <begin position="349"/>
        <end position="374"/>
    </location>
</feature>
<evidence type="ECO:0000313" key="5">
    <source>
        <dbReference type="Proteomes" id="UP001597294"/>
    </source>
</evidence>
<dbReference type="PANTHER" id="PTHR30441:SF4">
    <property type="entry name" value="PROTEIN ASMA"/>
    <property type="match status" value="1"/>
</dbReference>
<comment type="caution">
    <text evidence="4">The sequence shown here is derived from an EMBL/GenBank/DDBJ whole genome shotgun (WGS) entry which is preliminary data.</text>
</comment>
<feature type="domain" description="AsmA" evidence="3">
    <location>
        <begin position="2"/>
        <end position="234"/>
    </location>
</feature>